<feature type="compositionally biased region" description="Pro residues" evidence="1">
    <location>
        <begin position="134"/>
        <end position="148"/>
    </location>
</feature>
<gene>
    <name evidence="3" type="ORF">MAA8898_01130</name>
</gene>
<name>A0A238K255_9RHOB</name>
<reference evidence="3 4" key="1">
    <citation type="submission" date="2017-05" db="EMBL/GenBank/DDBJ databases">
        <authorList>
            <person name="Song R."/>
            <person name="Chenine A.L."/>
            <person name="Ruprecht R.M."/>
        </authorList>
    </citation>
    <scope>NUCLEOTIDE SEQUENCE [LARGE SCALE GENOMIC DNA]</scope>
    <source>
        <strain evidence="3 4">CECT 8898</strain>
    </source>
</reference>
<organism evidence="3 4">
    <name type="scientific">Maliponia aquimaris</name>
    <dbReference type="NCBI Taxonomy" id="1673631"/>
    <lineage>
        <taxon>Bacteria</taxon>
        <taxon>Pseudomonadati</taxon>
        <taxon>Pseudomonadota</taxon>
        <taxon>Alphaproteobacteria</taxon>
        <taxon>Rhodobacterales</taxon>
        <taxon>Paracoccaceae</taxon>
        <taxon>Maliponia</taxon>
    </lineage>
</organism>
<feature type="region of interest" description="Disordered" evidence="1">
    <location>
        <begin position="128"/>
        <end position="150"/>
    </location>
</feature>
<dbReference type="Proteomes" id="UP000207598">
    <property type="component" value="Unassembled WGS sequence"/>
</dbReference>
<feature type="signal peptide" evidence="2">
    <location>
        <begin position="1"/>
        <end position="18"/>
    </location>
</feature>
<keyword evidence="4" id="KW-1185">Reference proteome</keyword>
<accession>A0A238K255</accession>
<evidence type="ECO:0008006" key="5">
    <source>
        <dbReference type="Google" id="ProtNLM"/>
    </source>
</evidence>
<evidence type="ECO:0000256" key="2">
    <source>
        <dbReference type="SAM" id="SignalP"/>
    </source>
</evidence>
<dbReference type="Pfam" id="PF06282">
    <property type="entry name" value="DUF1036"/>
    <property type="match status" value="1"/>
</dbReference>
<proteinExistence type="predicted"/>
<sequence>MRLLALTFCLLSSGPAMAGLSFCNETAKPAMVAIGYNADSEWVSEGWWSVAPDDCARVISGDLRNRFYYWHAVNEDGDFAAGKFTFCVQDDAFTITGDTGCADRGLREARFAELDVGAATEASVTLTPVDAPRATPPAAAPQPQPAPATEPDLAALTDLLQGLWGDAEESAFATQVSGTRFMDFFDGVPVSTGTMTLQPTCEGDTDGPYVRVVHDDTRNSPLCWMLFRLNAEEFHFQAVGQDSIVRMKKR</sequence>
<dbReference type="AlphaFoldDB" id="A0A238K255"/>
<feature type="chain" id="PRO_5012376012" description="Integral membrane protein" evidence="2">
    <location>
        <begin position="19"/>
        <end position="250"/>
    </location>
</feature>
<evidence type="ECO:0000313" key="3">
    <source>
        <dbReference type="EMBL" id="SMX36955.1"/>
    </source>
</evidence>
<evidence type="ECO:0000256" key="1">
    <source>
        <dbReference type="SAM" id="MobiDB-lite"/>
    </source>
</evidence>
<keyword evidence="2" id="KW-0732">Signal</keyword>
<evidence type="ECO:0000313" key="4">
    <source>
        <dbReference type="Proteomes" id="UP000207598"/>
    </source>
</evidence>
<dbReference type="EMBL" id="FXYF01000002">
    <property type="protein sequence ID" value="SMX36955.1"/>
    <property type="molecule type" value="Genomic_DNA"/>
</dbReference>
<dbReference type="RefSeq" id="WP_176445072.1">
    <property type="nucleotide sequence ID" value="NZ_FXYF01000002.1"/>
</dbReference>
<dbReference type="InterPro" id="IPR009380">
    <property type="entry name" value="DUF1036"/>
</dbReference>
<protein>
    <recommendedName>
        <fullName evidence="5">Integral membrane protein</fullName>
    </recommendedName>
</protein>